<dbReference type="SFLD" id="SFLDG01129">
    <property type="entry name" value="C1.5:_HAD__Beta-PGM__Phosphata"/>
    <property type="match status" value="1"/>
</dbReference>
<keyword evidence="2" id="KW-1185">Reference proteome</keyword>
<gene>
    <name evidence="1" type="ORF">H109_06588</name>
</gene>
<dbReference type="AlphaFoldDB" id="A0A059J133"/>
<reference evidence="1 2" key="1">
    <citation type="submission" date="2014-02" db="EMBL/GenBank/DDBJ databases">
        <title>The Genome Sequence of Trichophyton interdigitale MR816.</title>
        <authorList>
            <consortium name="The Broad Institute Genomics Platform"/>
            <person name="Cuomo C.A."/>
            <person name="White T.C."/>
            <person name="Graser Y."/>
            <person name="Martinez-Rossi N."/>
            <person name="Heitman J."/>
            <person name="Young S.K."/>
            <person name="Zeng Q."/>
            <person name="Gargeya S."/>
            <person name="Abouelleil A."/>
            <person name="Alvarado L."/>
            <person name="Chapman S.B."/>
            <person name="Gainer-Dewar J."/>
            <person name="Goldberg J."/>
            <person name="Griggs A."/>
            <person name="Gujja S."/>
            <person name="Hansen M."/>
            <person name="Howarth C."/>
            <person name="Imamovic A."/>
            <person name="Larimer J."/>
            <person name="Martinez D."/>
            <person name="Murphy C."/>
            <person name="Pearson M.D."/>
            <person name="Persinoti G."/>
            <person name="Poon T."/>
            <person name="Priest M."/>
            <person name="Roberts A.D."/>
            <person name="Saif S."/>
            <person name="Shea T.D."/>
            <person name="Sykes S.N."/>
            <person name="Wortman J."/>
            <person name="Nusbaum C."/>
            <person name="Birren B."/>
        </authorList>
    </citation>
    <scope>NUCLEOTIDE SEQUENCE [LARGE SCALE GENOMIC DNA]</scope>
    <source>
        <strain evidence="1 2">MR816</strain>
    </source>
</reference>
<protein>
    <recommendedName>
        <fullName evidence="3">HAD hydrolase, family IA</fullName>
    </recommendedName>
</protein>
<dbReference type="STRING" id="1215338.A0A059J133"/>
<evidence type="ECO:0000313" key="1">
    <source>
        <dbReference type="EMBL" id="KDB21494.1"/>
    </source>
</evidence>
<dbReference type="InterPro" id="IPR023198">
    <property type="entry name" value="PGP-like_dom2"/>
</dbReference>
<dbReference type="InterPro" id="IPR006439">
    <property type="entry name" value="HAD-SF_hydro_IA"/>
</dbReference>
<dbReference type="InterPro" id="IPR036412">
    <property type="entry name" value="HAD-like_sf"/>
</dbReference>
<dbReference type="InterPro" id="IPR023214">
    <property type="entry name" value="HAD_sf"/>
</dbReference>
<dbReference type="PANTHER" id="PTHR18901">
    <property type="entry name" value="2-DEOXYGLUCOSE-6-PHOSPHATE PHOSPHATASE 2"/>
    <property type="match status" value="1"/>
</dbReference>
<dbReference type="Pfam" id="PF00702">
    <property type="entry name" value="Hydrolase"/>
    <property type="match status" value="1"/>
</dbReference>
<organism evidence="1 2">
    <name type="scientific">Trichophyton interdigitale (strain MR816)</name>
    <dbReference type="NCBI Taxonomy" id="1215338"/>
    <lineage>
        <taxon>Eukaryota</taxon>
        <taxon>Fungi</taxon>
        <taxon>Dikarya</taxon>
        <taxon>Ascomycota</taxon>
        <taxon>Pezizomycotina</taxon>
        <taxon>Eurotiomycetes</taxon>
        <taxon>Eurotiomycetidae</taxon>
        <taxon>Onygenales</taxon>
        <taxon>Arthrodermataceae</taxon>
        <taxon>Trichophyton</taxon>
    </lineage>
</organism>
<dbReference type="OMA" id="YTWKERS"/>
<dbReference type="EMBL" id="AOKY01000495">
    <property type="protein sequence ID" value="KDB21494.1"/>
    <property type="molecule type" value="Genomic_DNA"/>
</dbReference>
<evidence type="ECO:0000313" key="2">
    <source>
        <dbReference type="Proteomes" id="UP000024533"/>
    </source>
</evidence>
<dbReference type="Proteomes" id="UP000024533">
    <property type="component" value="Unassembled WGS sequence"/>
</dbReference>
<evidence type="ECO:0008006" key="3">
    <source>
        <dbReference type="Google" id="ProtNLM"/>
    </source>
</evidence>
<proteinExistence type="predicted"/>
<dbReference type="SFLD" id="SFLDS00003">
    <property type="entry name" value="Haloacid_Dehalogenase"/>
    <property type="match status" value="1"/>
</dbReference>
<comment type="caution">
    <text evidence="1">The sequence shown here is derived from an EMBL/GenBank/DDBJ whole genome shotgun (WGS) entry which is preliminary data.</text>
</comment>
<dbReference type="SUPFAM" id="SSF56784">
    <property type="entry name" value="HAD-like"/>
    <property type="match status" value="1"/>
</dbReference>
<dbReference type="GO" id="GO:0016791">
    <property type="term" value="F:phosphatase activity"/>
    <property type="evidence" value="ECO:0007669"/>
    <property type="project" value="UniProtKB-ARBA"/>
</dbReference>
<sequence length="275" mass="30901">MGCPRPSIRACIFDMDGLLINSEDKITSSINQLLEKHGRPPLTRSIRARLMGVPGSTNSDLFHDWAKLPISHEQWALESAKHMRLHFSNCMPMPGAEQLVYNLSRAHSAASGYRMKLALATGAKRQSYEVKTSRPETKRLIDFFPPEQRILGDDLRIPKGRGKPAPDIYLVALQALNSAVSFGEKVILPSECLVFEDSLVGVEAARRAGMRVVWVPHPDLLAEYQDQQKDALATRTGVFQAGDEWQPGEMADDWSETIRILEHFDYERYAIDLSV</sequence>
<accession>A0A059J133</accession>
<dbReference type="PANTHER" id="PTHR18901:SF42">
    <property type="entry name" value="SUPERFAMILY HYDROLASE, PUTATIVE-RELATED"/>
    <property type="match status" value="1"/>
</dbReference>
<dbReference type="OrthoDB" id="40579at2759"/>
<dbReference type="Gene3D" id="3.40.50.1000">
    <property type="entry name" value="HAD superfamily/HAD-like"/>
    <property type="match status" value="1"/>
</dbReference>
<dbReference type="Gene3D" id="1.10.150.240">
    <property type="entry name" value="Putative phosphatase, domain 2"/>
    <property type="match status" value="1"/>
</dbReference>
<name>A0A059J133_TRIIM</name>
<dbReference type="NCBIfam" id="TIGR01509">
    <property type="entry name" value="HAD-SF-IA-v3"/>
    <property type="match status" value="1"/>
</dbReference>
<dbReference type="HOGENOM" id="CLU_045011_13_0_1"/>